<dbReference type="CDD" id="cd02249">
    <property type="entry name" value="ZZ"/>
    <property type="match status" value="1"/>
</dbReference>
<keyword evidence="6 10" id="KW-0788">Thiol protease</keyword>
<dbReference type="AlphaFoldDB" id="A0A067MU31"/>
<dbReference type="InterPro" id="IPR038765">
    <property type="entry name" value="Papain-like_cys_pep_sf"/>
</dbReference>
<evidence type="ECO:0000256" key="11">
    <source>
        <dbReference type="SAM" id="MobiDB-lite"/>
    </source>
</evidence>
<name>A0A067MU31_BOTB1</name>
<organism evidence="14 15">
    <name type="scientific">Botryobasidium botryosum (strain FD-172 SS1)</name>
    <dbReference type="NCBI Taxonomy" id="930990"/>
    <lineage>
        <taxon>Eukaryota</taxon>
        <taxon>Fungi</taxon>
        <taxon>Dikarya</taxon>
        <taxon>Basidiomycota</taxon>
        <taxon>Agaricomycotina</taxon>
        <taxon>Agaricomycetes</taxon>
        <taxon>Cantharellales</taxon>
        <taxon>Botryobasidiaceae</taxon>
        <taxon>Botryobasidium</taxon>
    </lineage>
</organism>
<evidence type="ECO:0000256" key="5">
    <source>
        <dbReference type="ARBA" id="ARBA00022801"/>
    </source>
</evidence>
<proteinExistence type="inferred from homology"/>
<dbReference type="PROSITE" id="PS01357">
    <property type="entry name" value="ZF_ZZ_1"/>
    <property type="match status" value="1"/>
</dbReference>
<dbReference type="PROSITE" id="PS00139">
    <property type="entry name" value="THIOL_PROTEASE_CYS"/>
    <property type="match status" value="1"/>
</dbReference>
<feature type="active site" evidence="8 10">
    <location>
        <position position="350"/>
    </location>
</feature>
<feature type="domain" description="ZZ-type" evidence="12">
    <location>
        <begin position="683"/>
        <end position="737"/>
    </location>
</feature>
<feature type="region of interest" description="Disordered" evidence="11">
    <location>
        <begin position="630"/>
        <end position="661"/>
    </location>
</feature>
<dbReference type="SUPFAM" id="SSF57850">
    <property type="entry name" value="RING/U-box"/>
    <property type="match status" value="1"/>
</dbReference>
<dbReference type="SUPFAM" id="SSF54001">
    <property type="entry name" value="Cysteine proteinases"/>
    <property type="match status" value="1"/>
</dbReference>
<dbReference type="STRING" id="930990.A0A067MU31"/>
<dbReference type="PROSITE" id="PS50203">
    <property type="entry name" value="CALPAIN_CAT"/>
    <property type="match status" value="1"/>
</dbReference>
<dbReference type="OrthoDB" id="424753at2759"/>
<keyword evidence="15" id="KW-1185">Reference proteome</keyword>
<dbReference type="InterPro" id="IPR043145">
    <property type="entry name" value="Znf_ZZ_sf"/>
</dbReference>
<dbReference type="GO" id="GO:0006508">
    <property type="term" value="P:proteolysis"/>
    <property type="evidence" value="ECO:0007669"/>
    <property type="project" value="UniProtKB-KW"/>
</dbReference>
<dbReference type="PANTHER" id="PTHR10183">
    <property type="entry name" value="CALPAIN"/>
    <property type="match status" value="1"/>
</dbReference>
<dbReference type="HOGENOM" id="CLU_006072_2_1_1"/>
<evidence type="ECO:0000256" key="8">
    <source>
        <dbReference type="PIRSR" id="PIRSR622684-1"/>
    </source>
</evidence>
<dbReference type="PRINTS" id="PR00704">
    <property type="entry name" value="CALPAIN"/>
</dbReference>
<evidence type="ECO:0000313" key="14">
    <source>
        <dbReference type="EMBL" id="KDQ18215.1"/>
    </source>
</evidence>
<evidence type="ECO:0000259" key="12">
    <source>
        <dbReference type="PROSITE" id="PS50135"/>
    </source>
</evidence>
<dbReference type="Gene3D" id="3.90.70.10">
    <property type="entry name" value="Cysteine proteinases"/>
    <property type="match status" value="1"/>
</dbReference>
<dbReference type="Pfam" id="PF00569">
    <property type="entry name" value="ZZ"/>
    <property type="match status" value="1"/>
</dbReference>
<evidence type="ECO:0000256" key="9">
    <source>
        <dbReference type="PROSITE-ProRule" id="PRU00228"/>
    </source>
</evidence>
<feature type="active site" evidence="8 10">
    <location>
        <position position="136"/>
    </location>
</feature>
<dbReference type="SMART" id="SM00230">
    <property type="entry name" value="CysPc"/>
    <property type="match status" value="1"/>
</dbReference>
<feature type="active site" evidence="8 10">
    <location>
        <position position="330"/>
    </location>
</feature>
<protein>
    <recommendedName>
        <fullName evidence="16">Calpain catalytic domain-containing protein</fullName>
    </recommendedName>
</protein>
<dbReference type="GO" id="GO:0008270">
    <property type="term" value="F:zinc ion binding"/>
    <property type="evidence" value="ECO:0007669"/>
    <property type="project" value="UniProtKB-KW"/>
</dbReference>
<evidence type="ECO:0000259" key="13">
    <source>
        <dbReference type="PROSITE" id="PS50203"/>
    </source>
</evidence>
<accession>A0A067MU31</accession>
<feature type="region of interest" description="Disordered" evidence="11">
    <location>
        <begin position="580"/>
        <end position="602"/>
    </location>
</feature>
<evidence type="ECO:0000256" key="7">
    <source>
        <dbReference type="ARBA" id="ARBA00022833"/>
    </source>
</evidence>
<evidence type="ECO:0008006" key="16">
    <source>
        <dbReference type="Google" id="ProtNLM"/>
    </source>
</evidence>
<dbReference type="InterPro" id="IPR001300">
    <property type="entry name" value="Peptidase_C2_calpain_cat"/>
</dbReference>
<comment type="similarity">
    <text evidence="1">Belongs to the peptidase C2 family.</text>
</comment>
<dbReference type="InParanoid" id="A0A067MU31"/>
<sequence length="786" mass="88504">MGLTALEEGKQLTAKPTSLKPAVSQGAAEAVSREQQKAANVVGLLVTGELDKAIARCKSKVASIAKECRRRNQKFRDIEFDIEQDMERCLHGLATPEKEKYRPADVRRVTQIFDKPQFFIDGASSGDIVQGRLGDCWFLSALATVSNIPDLIETFCVARDELVGVYGFIFFRDARWQDVIIDDLLYTSVPRYEALTSKERNLYHHDKDNYEKLARKGGKSLYFAKCGTENETWVPLVEKAYAKIHGDYASLEGGLSSEGVEDLTGGVSSQIRLSDILDPDKFWNEELLRTNQDRLFACFLMPIESQEKDKEGDDKEHAPTPTVDGLITGHAYSIIAAVEYKNKRFLRLRNPWGDTEYTGRWSDGSKEWKGEWLEALPHLGHKFGDDGEFMMEYGDFLNTWTVMERTILFNSSWTLSTQWLSAISRRIPSAWNYGDISFTIEMPKPSSTIIVLSQIDTRYFNDLSGSDMWSFDFNLYKKGSDELLASSVHNKFWGRSVSLEVDLDEGEYVVHVRLDRRQIRNKKYIQEGTPSWDSRKFSRMWSEEILAKSIVINFQPLYYGALLPIPPRIFTGKDLTELEMSSQKRPIPENKDETAEAVPPMSESEVLIVEPLTEMNLSLQNAALNTAEAASVADSLRPEDTEVKERTVGAPEPSEGGSVGPQALVLAPTASTPEPGPAQEVVAHERVCDICRVCPILGPRFICLESCCWDYDLCEKCFNAGSHPPEHRMIRINTLEEGVKADMGDQSDNDPIVLGLRVYSNKDAPAVVKGQLRHGQLIAWSKEVEQ</sequence>
<dbReference type="SMART" id="SM00291">
    <property type="entry name" value="ZnF_ZZ"/>
    <property type="match status" value="1"/>
</dbReference>
<evidence type="ECO:0000256" key="6">
    <source>
        <dbReference type="ARBA" id="ARBA00022807"/>
    </source>
</evidence>
<keyword evidence="7" id="KW-0862">Zinc</keyword>
<keyword evidence="4 9" id="KW-0863">Zinc-finger</keyword>
<dbReference type="InterPro" id="IPR000169">
    <property type="entry name" value="Pept_cys_AS"/>
</dbReference>
<reference evidence="15" key="1">
    <citation type="journal article" date="2014" name="Proc. Natl. Acad. Sci. U.S.A.">
        <title>Extensive sampling of basidiomycete genomes demonstrates inadequacy of the white-rot/brown-rot paradigm for wood decay fungi.</title>
        <authorList>
            <person name="Riley R."/>
            <person name="Salamov A.A."/>
            <person name="Brown D.W."/>
            <person name="Nagy L.G."/>
            <person name="Floudas D."/>
            <person name="Held B.W."/>
            <person name="Levasseur A."/>
            <person name="Lombard V."/>
            <person name="Morin E."/>
            <person name="Otillar R."/>
            <person name="Lindquist E.A."/>
            <person name="Sun H."/>
            <person name="LaButti K.M."/>
            <person name="Schmutz J."/>
            <person name="Jabbour D."/>
            <person name="Luo H."/>
            <person name="Baker S.E."/>
            <person name="Pisabarro A.G."/>
            <person name="Walton J.D."/>
            <person name="Blanchette R.A."/>
            <person name="Henrissat B."/>
            <person name="Martin F."/>
            <person name="Cullen D."/>
            <person name="Hibbett D.S."/>
            <person name="Grigoriev I.V."/>
        </authorList>
    </citation>
    <scope>NUCLEOTIDE SEQUENCE [LARGE SCALE GENOMIC DNA]</scope>
    <source>
        <strain evidence="15">FD-172 SS1</strain>
    </source>
</reference>
<dbReference type="InterPro" id="IPR022684">
    <property type="entry name" value="Calpain_cysteine_protease"/>
</dbReference>
<dbReference type="Proteomes" id="UP000027195">
    <property type="component" value="Unassembled WGS sequence"/>
</dbReference>
<evidence type="ECO:0000256" key="10">
    <source>
        <dbReference type="PROSITE-ProRule" id="PRU00239"/>
    </source>
</evidence>
<dbReference type="InterPro" id="IPR000433">
    <property type="entry name" value="Znf_ZZ"/>
</dbReference>
<dbReference type="GO" id="GO:0004198">
    <property type="term" value="F:calcium-dependent cysteine-type endopeptidase activity"/>
    <property type="evidence" value="ECO:0007669"/>
    <property type="project" value="InterPro"/>
</dbReference>
<evidence type="ECO:0000256" key="4">
    <source>
        <dbReference type="ARBA" id="ARBA00022771"/>
    </source>
</evidence>
<gene>
    <name evidence="14" type="ORF">BOTBODRAFT_29557</name>
</gene>
<feature type="compositionally biased region" description="Basic and acidic residues" evidence="11">
    <location>
        <begin position="636"/>
        <end position="647"/>
    </location>
</feature>
<evidence type="ECO:0000256" key="1">
    <source>
        <dbReference type="ARBA" id="ARBA00007623"/>
    </source>
</evidence>
<dbReference type="Pfam" id="PF00648">
    <property type="entry name" value="Peptidase_C2"/>
    <property type="match status" value="1"/>
</dbReference>
<evidence type="ECO:0000256" key="3">
    <source>
        <dbReference type="ARBA" id="ARBA00022723"/>
    </source>
</evidence>
<dbReference type="PANTHER" id="PTHR10183:SF379">
    <property type="entry name" value="CALPAIN-5"/>
    <property type="match status" value="1"/>
</dbReference>
<dbReference type="PROSITE" id="PS50135">
    <property type="entry name" value="ZF_ZZ_2"/>
    <property type="match status" value="1"/>
</dbReference>
<dbReference type="Gene3D" id="3.30.60.90">
    <property type="match status" value="1"/>
</dbReference>
<feature type="domain" description="Calpain catalytic" evidence="13">
    <location>
        <begin position="74"/>
        <end position="409"/>
    </location>
</feature>
<keyword evidence="2 10" id="KW-0645">Protease</keyword>
<dbReference type="CDD" id="cd00044">
    <property type="entry name" value="CysPc"/>
    <property type="match status" value="1"/>
</dbReference>
<evidence type="ECO:0000313" key="15">
    <source>
        <dbReference type="Proteomes" id="UP000027195"/>
    </source>
</evidence>
<keyword evidence="5 10" id="KW-0378">Hydrolase</keyword>
<dbReference type="EMBL" id="KL198022">
    <property type="protein sequence ID" value="KDQ18215.1"/>
    <property type="molecule type" value="Genomic_DNA"/>
</dbReference>
<evidence type="ECO:0000256" key="2">
    <source>
        <dbReference type="ARBA" id="ARBA00022670"/>
    </source>
</evidence>
<keyword evidence="3" id="KW-0479">Metal-binding</keyword>